<evidence type="ECO:0000313" key="5">
    <source>
        <dbReference type="EMBL" id="KOO24744.1"/>
    </source>
</evidence>
<keyword evidence="2 5" id="KW-0808">Transferase</keyword>
<dbReference type="PANTHER" id="PTHR43191">
    <property type="entry name" value="RRNA METHYLTRANSFERASE 3"/>
    <property type="match status" value="1"/>
</dbReference>
<protein>
    <submittedName>
        <fullName evidence="5">tRNA rRNA methyltransferase family protein</fullName>
    </submittedName>
</protein>
<dbReference type="Proteomes" id="UP000037460">
    <property type="component" value="Unassembled WGS sequence"/>
</dbReference>
<evidence type="ECO:0000256" key="2">
    <source>
        <dbReference type="ARBA" id="ARBA00022679"/>
    </source>
</evidence>
<comment type="caution">
    <text evidence="5">The sequence shown here is derived from an EMBL/GenBank/DDBJ whole genome shotgun (WGS) entry which is preliminary data.</text>
</comment>
<dbReference type="Pfam" id="PF00588">
    <property type="entry name" value="SpoU_methylase"/>
    <property type="match status" value="1"/>
</dbReference>
<keyword evidence="6" id="KW-1185">Reference proteome</keyword>
<proteinExistence type="predicted"/>
<dbReference type="InterPro" id="IPR001537">
    <property type="entry name" value="SpoU_MeTrfase"/>
</dbReference>
<keyword evidence="1 5" id="KW-0489">Methyltransferase</keyword>
<dbReference type="PANTHER" id="PTHR43191:SF7">
    <property type="entry name" value="OBP33PEP LIKE PROTEIN"/>
    <property type="match status" value="1"/>
</dbReference>
<gene>
    <name evidence="5" type="ORF">Ctob_011253</name>
</gene>
<dbReference type="SUPFAM" id="SSF75217">
    <property type="entry name" value="alpha/beta knot"/>
    <property type="match status" value="1"/>
</dbReference>
<feature type="region of interest" description="Disordered" evidence="3">
    <location>
        <begin position="173"/>
        <end position="247"/>
    </location>
</feature>
<dbReference type="GO" id="GO:0003723">
    <property type="term" value="F:RNA binding"/>
    <property type="evidence" value="ECO:0007669"/>
    <property type="project" value="InterPro"/>
</dbReference>
<feature type="domain" description="tRNA/rRNA methyltransferase SpoU type" evidence="4">
    <location>
        <begin position="17"/>
        <end position="154"/>
    </location>
</feature>
<dbReference type="EMBL" id="JWZX01003058">
    <property type="protein sequence ID" value="KOO24744.1"/>
    <property type="molecule type" value="Genomic_DNA"/>
</dbReference>
<dbReference type="OrthoDB" id="270651at2759"/>
<organism evidence="5 6">
    <name type="scientific">Chrysochromulina tobinii</name>
    <dbReference type="NCBI Taxonomy" id="1460289"/>
    <lineage>
        <taxon>Eukaryota</taxon>
        <taxon>Haptista</taxon>
        <taxon>Haptophyta</taxon>
        <taxon>Prymnesiophyceae</taxon>
        <taxon>Prymnesiales</taxon>
        <taxon>Chrysochromulinaceae</taxon>
        <taxon>Chrysochromulina</taxon>
    </lineage>
</organism>
<dbReference type="AlphaFoldDB" id="A0A0M0JDS1"/>
<evidence type="ECO:0000256" key="3">
    <source>
        <dbReference type="SAM" id="MobiDB-lite"/>
    </source>
</evidence>
<dbReference type="InterPro" id="IPR051259">
    <property type="entry name" value="rRNA_Methyltransferase"/>
</dbReference>
<evidence type="ECO:0000259" key="4">
    <source>
        <dbReference type="Pfam" id="PF00588"/>
    </source>
</evidence>
<dbReference type="GO" id="GO:0032259">
    <property type="term" value="P:methylation"/>
    <property type="evidence" value="ECO:0007669"/>
    <property type="project" value="UniProtKB-KW"/>
</dbReference>
<dbReference type="CDD" id="cd18096">
    <property type="entry name" value="SpoU-like"/>
    <property type="match status" value="1"/>
</dbReference>
<evidence type="ECO:0000313" key="6">
    <source>
        <dbReference type="Proteomes" id="UP000037460"/>
    </source>
</evidence>
<reference evidence="6" key="1">
    <citation type="journal article" date="2015" name="PLoS Genet.">
        <title>Genome Sequence and Transcriptome Analyses of Chrysochromulina tobin: Metabolic Tools for Enhanced Algal Fitness in the Prominent Order Prymnesiales (Haptophyceae).</title>
        <authorList>
            <person name="Hovde B.T."/>
            <person name="Deodato C.R."/>
            <person name="Hunsperger H.M."/>
            <person name="Ryken S.A."/>
            <person name="Yost W."/>
            <person name="Jha R.K."/>
            <person name="Patterson J."/>
            <person name="Monnat R.J. Jr."/>
            <person name="Barlow S.B."/>
            <person name="Starkenburg S.R."/>
            <person name="Cattolico R.A."/>
        </authorList>
    </citation>
    <scope>NUCLEOTIDE SEQUENCE</scope>
    <source>
        <strain evidence="6">CCMP291</strain>
    </source>
</reference>
<dbReference type="InterPro" id="IPR029028">
    <property type="entry name" value="Alpha/beta_knot_MTases"/>
</dbReference>
<dbReference type="Gene3D" id="3.40.1280.10">
    <property type="match status" value="1"/>
</dbReference>
<sequence length="247" mass="26130">METNAVPGSSGTAPQSILVLHNVSKKKNFGELIRTAAALGVCEIIIVGAQKLNSFGSHGTCGHMRFSHFDRFADAVAYVRSVRGARLCGVEITADAAPVQTHPFSGTTAFLMGNEGHGLTPPQLAACDHFVYIPQHSDATASLNVNAACAVVLHHFAMYAAFPESARAGYKYVQGPPPSSTPNSGMGLKQMKTLAADGSVVPRRRGPSVDEEEAQDEHDELHGHAEPEAEDDMAQGEAQAMPDIKIA</sequence>
<dbReference type="GO" id="GO:0008173">
    <property type="term" value="F:RNA methyltransferase activity"/>
    <property type="evidence" value="ECO:0007669"/>
    <property type="project" value="InterPro"/>
</dbReference>
<accession>A0A0M0JDS1</accession>
<evidence type="ECO:0000256" key="1">
    <source>
        <dbReference type="ARBA" id="ARBA00022603"/>
    </source>
</evidence>
<dbReference type="GO" id="GO:0006396">
    <property type="term" value="P:RNA processing"/>
    <property type="evidence" value="ECO:0007669"/>
    <property type="project" value="InterPro"/>
</dbReference>
<dbReference type="InterPro" id="IPR029026">
    <property type="entry name" value="tRNA_m1G_MTases_N"/>
</dbReference>
<name>A0A0M0JDS1_9EUKA</name>
<feature type="compositionally biased region" description="Acidic residues" evidence="3">
    <location>
        <begin position="209"/>
        <end position="218"/>
    </location>
</feature>